<dbReference type="RefSeq" id="XP_050517440.1">
    <property type="nucleotide sequence ID" value="XM_050661483.1"/>
</dbReference>
<dbReference type="EnsemblMetazoa" id="XM_050661483.1">
    <property type="protein sequence ID" value="XP_050517440.1"/>
    <property type="gene ID" value="LOC126892051"/>
</dbReference>
<dbReference type="PRINTS" id="PR00792">
    <property type="entry name" value="PEPSIN"/>
</dbReference>
<dbReference type="GeneID" id="126892051"/>
<keyword evidence="2" id="KW-0064">Aspartyl protease</keyword>
<protein>
    <recommendedName>
        <fullName evidence="4">Peptidase A1 domain-containing protein</fullName>
    </recommendedName>
</protein>
<evidence type="ECO:0000256" key="2">
    <source>
        <dbReference type="RuleBase" id="RU000454"/>
    </source>
</evidence>
<accession>A0ABM5L4T0</accession>
<dbReference type="PANTHER" id="PTHR47966">
    <property type="entry name" value="BETA-SITE APP-CLEAVING ENZYME, ISOFORM A-RELATED"/>
    <property type="match status" value="1"/>
</dbReference>
<dbReference type="InterPro" id="IPR001969">
    <property type="entry name" value="Aspartic_peptidase_AS"/>
</dbReference>
<keyword evidence="2" id="KW-0378">Hydrolase</keyword>
<proteinExistence type="inferred from homology"/>
<dbReference type="InterPro" id="IPR001461">
    <property type="entry name" value="Aspartic_peptidase_A1"/>
</dbReference>
<dbReference type="Proteomes" id="UP001652700">
    <property type="component" value="Unplaced"/>
</dbReference>
<organism evidence="5 6">
    <name type="scientific">Diabrotica virgifera virgifera</name>
    <name type="common">western corn rootworm</name>
    <dbReference type="NCBI Taxonomy" id="50390"/>
    <lineage>
        <taxon>Eukaryota</taxon>
        <taxon>Metazoa</taxon>
        <taxon>Ecdysozoa</taxon>
        <taxon>Arthropoda</taxon>
        <taxon>Hexapoda</taxon>
        <taxon>Insecta</taxon>
        <taxon>Pterygota</taxon>
        <taxon>Neoptera</taxon>
        <taxon>Endopterygota</taxon>
        <taxon>Coleoptera</taxon>
        <taxon>Polyphaga</taxon>
        <taxon>Cucujiformia</taxon>
        <taxon>Chrysomeloidea</taxon>
        <taxon>Chrysomelidae</taxon>
        <taxon>Galerucinae</taxon>
        <taxon>Diabroticina</taxon>
        <taxon>Diabroticites</taxon>
        <taxon>Diabrotica</taxon>
    </lineage>
</organism>
<dbReference type="Pfam" id="PF00026">
    <property type="entry name" value="Asp"/>
    <property type="match status" value="1"/>
</dbReference>
<evidence type="ECO:0000256" key="1">
    <source>
        <dbReference type="ARBA" id="ARBA00007447"/>
    </source>
</evidence>
<feature type="chain" id="PRO_5047395987" description="Peptidase A1 domain-containing protein" evidence="3">
    <location>
        <begin position="18"/>
        <end position="381"/>
    </location>
</feature>
<keyword evidence="6" id="KW-1185">Reference proteome</keyword>
<dbReference type="PROSITE" id="PS00141">
    <property type="entry name" value="ASP_PROTEASE"/>
    <property type="match status" value="1"/>
</dbReference>
<dbReference type="PANTHER" id="PTHR47966:SF51">
    <property type="entry name" value="BETA-SITE APP-CLEAVING ENZYME, ISOFORM A-RELATED"/>
    <property type="match status" value="1"/>
</dbReference>
<dbReference type="Gene3D" id="2.40.70.10">
    <property type="entry name" value="Acid Proteases"/>
    <property type="match status" value="2"/>
</dbReference>
<evidence type="ECO:0000259" key="4">
    <source>
        <dbReference type="PROSITE" id="PS51767"/>
    </source>
</evidence>
<dbReference type="SUPFAM" id="SSF50630">
    <property type="entry name" value="Acid proteases"/>
    <property type="match status" value="1"/>
</dbReference>
<reference evidence="5" key="1">
    <citation type="submission" date="2025-05" db="UniProtKB">
        <authorList>
            <consortium name="EnsemblMetazoa"/>
        </authorList>
    </citation>
    <scope>IDENTIFICATION</scope>
</reference>
<dbReference type="InterPro" id="IPR021109">
    <property type="entry name" value="Peptidase_aspartic_dom_sf"/>
</dbReference>
<evidence type="ECO:0000313" key="6">
    <source>
        <dbReference type="Proteomes" id="UP001652700"/>
    </source>
</evidence>
<keyword evidence="2" id="KW-0645">Protease</keyword>
<evidence type="ECO:0000256" key="3">
    <source>
        <dbReference type="SAM" id="SignalP"/>
    </source>
</evidence>
<feature type="signal peptide" evidence="3">
    <location>
        <begin position="1"/>
        <end position="17"/>
    </location>
</feature>
<evidence type="ECO:0000313" key="5">
    <source>
        <dbReference type="EnsemblMetazoa" id="XP_050517440.1"/>
    </source>
</evidence>
<dbReference type="PROSITE" id="PS51767">
    <property type="entry name" value="PEPTIDASE_A1"/>
    <property type="match status" value="1"/>
</dbReference>
<comment type="similarity">
    <text evidence="1 2">Belongs to the peptidase A1 family.</text>
</comment>
<name>A0ABM5L4T0_DIAVI</name>
<feature type="domain" description="Peptidase A1" evidence="4">
    <location>
        <begin position="63"/>
        <end position="378"/>
    </location>
</feature>
<sequence>MYARILVLLVIAALASSELIRIPLKKVPDNRQKRLRNVAAKGLRSRFGGNGVVPLVNEYDLDYYGEISIGTPPQTFKVIFDTGSADLWVPSAQCENNTRTANGCQNHTKYDADKSSTYQENGHSFYIQYGSGSLSGFLSEDSVNVAGVAVEKQTFAEATYETAPAFVDSTFDGILGLGYPELSSQSITPVFTNMINQGVLDAPVFSFYLSQTANGDQGELVIGGSDPSKYRGDFTYTEVSKKLYWQTKLQGVSVGKQSLCRNGCRSVIDTGTSLIYGPNDDVEAINDAIGAFYDYDLGIYTIECDADLTKLPNVTFTFGGKKFDISPSAYVIRDSGICVSSFVAGDFFLAGFEWLVGDSFLKTVYSEFDFGNNRIGFAELA</sequence>
<dbReference type="InterPro" id="IPR033121">
    <property type="entry name" value="PEPTIDASE_A1"/>
</dbReference>
<keyword evidence="3" id="KW-0732">Signal</keyword>